<evidence type="ECO:0000256" key="6">
    <source>
        <dbReference type="ARBA" id="ARBA00022837"/>
    </source>
</evidence>
<keyword evidence="6" id="KW-0106">Calcium</keyword>
<reference evidence="9" key="2">
    <citation type="submission" date="2021-02" db="EMBL/GenBank/DDBJ databases">
        <title>Aspergillus puulaauensis MK2 genome sequence.</title>
        <authorList>
            <person name="Futagami T."/>
            <person name="Mori K."/>
            <person name="Kadooka C."/>
            <person name="Tanaka T."/>
        </authorList>
    </citation>
    <scope>NUCLEOTIDE SEQUENCE</scope>
    <source>
        <strain evidence="9">MK2</strain>
    </source>
</reference>
<sequence>MFFQPSLIFSLSTLLLGATTALECSPASIPQPDVLGATILDLQASEAHNYSAYSLGPGSNDGGRYTVSFCHVTVVHTHPGWNDTVTTQGFAAASTDGGVPQPPGAITTIATDLSWALSSEGNVDWFLLENYAYKATGDMAEIGKQITQSYYGRLAEYSYFNGCSGGGRQGLAMAQRFPEAFDGILAVAPAINIETFIPAAFWPTLVMNLHEVYPSPCEIDGFVSAAVEACDGLDGIKDGIISMPHLCNVTAFDFIGHTYTCNGTQHSLSSSSAKVVQAAWSVSGKEGYPGLNKDATLSSSSITTECSGNGTCHSPGIPLAGNWISYLVAKDPTLSLADMTEAEFFQFLAESKTDYASMLAANNPDVSEFNANGGKLIAWQGLADEVIPPGGLVDYYAQVLEQDATAQDFFRYFQAPGVGHCFGGPGPVPNTALAQLMDWVERGIAPDTLHATRGTNNTSRDLCPYPLQQRYVGGDPRNATSFTCAKAV</sequence>
<dbReference type="GO" id="GO:0030600">
    <property type="term" value="F:feruloyl esterase activity"/>
    <property type="evidence" value="ECO:0007669"/>
    <property type="project" value="UniProtKB-ARBA"/>
</dbReference>
<dbReference type="GeneID" id="64977755"/>
<proteinExistence type="inferred from homology"/>
<evidence type="ECO:0000256" key="5">
    <source>
        <dbReference type="ARBA" id="ARBA00022801"/>
    </source>
</evidence>
<reference evidence="9" key="1">
    <citation type="submission" date="2021-01" db="EMBL/GenBank/DDBJ databases">
        <authorList>
            <consortium name="Aspergillus puulaauensis MK2 genome sequencing consortium"/>
            <person name="Kazuki M."/>
            <person name="Futagami T."/>
        </authorList>
    </citation>
    <scope>NUCLEOTIDE SEQUENCE</scope>
    <source>
        <strain evidence="9">MK2</strain>
    </source>
</reference>
<evidence type="ECO:0000256" key="8">
    <source>
        <dbReference type="RuleBase" id="RU361238"/>
    </source>
</evidence>
<feature type="chain" id="PRO_5031605028" description="Carboxylic ester hydrolase" evidence="8">
    <location>
        <begin position="22"/>
        <end position="488"/>
    </location>
</feature>
<protein>
    <recommendedName>
        <fullName evidence="8">Carboxylic ester hydrolase</fullName>
        <ecNumber evidence="8">3.1.1.-</ecNumber>
    </recommendedName>
</protein>
<keyword evidence="3" id="KW-0479">Metal-binding</keyword>
<evidence type="ECO:0000313" key="9">
    <source>
        <dbReference type="EMBL" id="BCS27750.1"/>
    </source>
</evidence>
<keyword evidence="5 8" id="KW-0378">Hydrolase</keyword>
<dbReference type="RefSeq" id="XP_041559944.1">
    <property type="nucleotide sequence ID" value="XM_041694077.1"/>
</dbReference>
<evidence type="ECO:0000256" key="1">
    <source>
        <dbReference type="ARBA" id="ARBA00006249"/>
    </source>
</evidence>
<dbReference type="EMBL" id="AP024448">
    <property type="protein sequence ID" value="BCS27750.1"/>
    <property type="molecule type" value="Genomic_DNA"/>
</dbReference>
<dbReference type="AlphaFoldDB" id="A0A7R7XU28"/>
<feature type="signal peptide" evidence="8">
    <location>
        <begin position="1"/>
        <end position="21"/>
    </location>
</feature>
<evidence type="ECO:0000313" key="10">
    <source>
        <dbReference type="Proteomes" id="UP000654913"/>
    </source>
</evidence>
<dbReference type="KEGG" id="apuu:APUU_60798A"/>
<dbReference type="EC" id="3.1.1.-" evidence="8"/>
<dbReference type="InterPro" id="IPR011118">
    <property type="entry name" value="Tannase/feruloyl_esterase"/>
</dbReference>
<organism evidence="9 10">
    <name type="scientific">Aspergillus puulaauensis</name>
    <dbReference type="NCBI Taxonomy" id="1220207"/>
    <lineage>
        <taxon>Eukaryota</taxon>
        <taxon>Fungi</taxon>
        <taxon>Dikarya</taxon>
        <taxon>Ascomycota</taxon>
        <taxon>Pezizomycotina</taxon>
        <taxon>Eurotiomycetes</taxon>
        <taxon>Eurotiomycetidae</taxon>
        <taxon>Eurotiales</taxon>
        <taxon>Aspergillaceae</taxon>
        <taxon>Aspergillus</taxon>
    </lineage>
</organism>
<keyword evidence="2" id="KW-0719">Serine esterase</keyword>
<evidence type="ECO:0000256" key="4">
    <source>
        <dbReference type="ARBA" id="ARBA00022729"/>
    </source>
</evidence>
<dbReference type="OrthoDB" id="3039123at2759"/>
<accession>A0A7R7XU28</accession>
<dbReference type="SUPFAM" id="SSF53474">
    <property type="entry name" value="alpha/beta-Hydrolases"/>
    <property type="match status" value="1"/>
</dbReference>
<dbReference type="PANTHER" id="PTHR33938">
    <property type="entry name" value="FERULOYL ESTERASE B-RELATED"/>
    <property type="match status" value="1"/>
</dbReference>
<evidence type="ECO:0000256" key="7">
    <source>
        <dbReference type="ARBA" id="ARBA00023157"/>
    </source>
</evidence>
<dbReference type="Proteomes" id="UP000654913">
    <property type="component" value="Chromosome 6"/>
</dbReference>
<comment type="similarity">
    <text evidence="1 8">Belongs to the tannase family.</text>
</comment>
<name>A0A7R7XU28_9EURO</name>
<evidence type="ECO:0000256" key="2">
    <source>
        <dbReference type="ARBA" id="ARBA00022487"/>
    </source>
</evidence>
<dbReference type="InterPro" id="IPR029058">
    <property type="entry name" value="AB_hydrolase_fold"/>
</dbReference>
<keyword evidence="7" id="KW-1015">Disulfide bond</keyword>
<evidence type="ECO:0000256" key="3">
    <source>
        <dbReference type="ARBA" id="ARBA00022723"/>
    </source>
</evidence>
<dbReference type="Gene3D" id="3.40.50.1820">
    <property type="entry name" value="alpha/beta hydrolase"/>
    <property type="match status" value="1"/>
</dbReference>
<dbReference type="GO" id="GO:0046872">
    <property type="term" value="F:metal ion binding"/>
    <property type="evidence" value="ECO:0007669"/>
    <property type="project" value="UniProtKB-KW"/>
</dbReference>
<keyword evidence="4 8" id="KW-0732">Signal</keyword>
<dbReference type="Pfam" id="PF07519">
    <property type="entry name" value="Tannase"/>
    <property type="match status" value="1"/>
</dbReference>
<keyword evidence="10" id="KW-1185">Reference proteome</keyword>
<gene>
    <name evidence="9" type="ORF">APUU_60798A</name>
</gene>
<dbReference type="PANTHER" id="PTHR33938:SF8">
    <property type="entry name" value="CARBOXYLIC ESTER HYDROLASE"/>
    <property type="match status" value="1"/>
</dbReference>